<organism evidence="1 2">
    <name type="scientific">Phtheirospermum japonicum</name>
    <dbReference type="NCBI Taxonomy" id="374723"/>
    <lineage>
        <taxon>Eukaryota</taxon>
        <taxon>Viridiplantae</taxon>
        <taxon>Streptophyta</taxon>
        <taxon>Embryophyta</taxon>
        <taxon>Tracheophyta</taxon>
        <taxon>Spermatophyta</taxon>
        <taxon>Magnoliopsida</taxon>
        <taxon>eudicotyledons</taxon>
        <taxon>Gunneridae</taxon>
        <taxon>Pentapetalae</taxon>
        <taxon>asterids</taxon>
        <taxon>lamiids</taxon>
        <taxon>Lamiales</taxon>
        <taxon>Orobanchaceae</taxon>
        <taxon>Orobanchaceae incertae sedis</taxon>
        <taxon>Phtheirospermum</taxon>
    </lineage>
</organism>
<gene>
    <name evidence="1" type="ORF">PHJA_000720000</name>
</gene>
<keyword evidence="2" id="KW-1185">Reference proteome</keyword>
<protein>
    <submittedName>
        <fullName evidence="1">Protein chromatin remodeling 20</fullName>
    </submittedName>
</protein>
<dbReference type="Proteomes" id="UP000653305">
    <property type="component" value="Unassembled WGS sequence"/>
</dbReference>
<evidence type="ECO:0000313" key="1">
    <source>
        <dbReference type="EMBL" id="GFP85763.1"/>
    </source>
</evidence>
<dbReference type="AlphaFoldDB" id="A0A830BNE9"/>
<dbReference type="OrthoDB" id="2020972at2759"/>
<proteinExistence type="predicted"/>
<accession>A0A830BNE9</accession>
<comment type="caution">
    <text evidence="1">The sequence shown here is derived from an EMBL/GenBank/DDBJ whole genome shotgun (WGS) entry which is preliminary data.</text>
</comment>
<name>A0A830BNE9_9LAMI</name>
<dbReference type="EMBL" id="BMAC01000111">
    <property type="protein sequence ID" value="GFP85763.1"/>
    <property type="molecule type" value="Genomic_DNA"/>
</dbReference>
<sequence>MYEEQLDGAGVELSSLYKWIEKQVPNGCCTKTWKNRTHWAGLKCPVMSAHLLHRLKSISKHTGPSYGMERSWRRVPVVSSDTQAIKMAQRI</sequence>
<evidence type="ECO:0000313" key="2">
    <source>
        <dbReference type="Proteomes" id="UP000653305"/>
    </source>
</evidence>
<reference evidence="1" key="1">
    <citation type="submission" date="2020-07" db="EMBL/GenBank/DDBJ databases">
        <title>Ethylene signaling mediates host invasion by parasitic plants.</title>
        <authorList>
            <person name="Yoshida S."/>
        </authorList>
    </citation>
    <scope>NUCLEOTIDE SEQUENCE</scope>
    <source>
        <strain evidence="1">Okayama</strain>
    </source>
</reference>